<feature type="binding site" evidence="9">
    <location>
        <position position="17"/>
    </location>
    <ligand>
        <name>ATP</name>
        <dbReference type="ChEBI" id="CHEBI:30616"/>
    </ligand>
</feature>
<comment type="caution">
    <text evidence="11">The sequence shown here is derived from an EMBL/GenBank/DDBJ whole genome shotgun (WGS) entry which is preliminary data.</text>
</comment>
<comment type="similarity">
    <text evidence="9">Belongs to the bacterial CoaD family.</text>
</comment>
<keyword evidence="1 9" id="KW-0963">Cytoplasm</keyword>
<dbReference type="InterPro" id="IPR004821">
    <property type="entry name" value="Cyt_trans-like"/>
</dbReference>
<feature type="binding site" evidence="9">
    <location>
        <begin position="89"/>
        <end position="91"/>
    </location>
    <ligand>
        <name>ATP</name>
        <dbReference type="ChEBI" id="CHEBI:30616"/>
    </ligand>
</feature>
<keyword evidence="2 9" id="KW-0808">Transferase</keyword>
<dbReference type="InterPro" id="IPR001980">
    <property type="entry name" value="PPAT"/>
</dbReference>
<keyword evidence="4 9" id="KW-0547">Nucleotide-binding</keyword>
<evidence type="ECO:0000256" key="5">
    <source>
        <dbReference type="ARBA" id="ARBA00022840"/>
    </source>
</evidence>
<comment type="cofactor">
    <cofactor evidence="9">
        <name>Mg(2+)</name>
        <dbReference type="ChEBI" id="CHEBI:18420"/>
    </cofactor>
</comment>
<dbReference type="SUPFAM" id="SSF52374">
    <property type="entry name" value="Nucleotidylyl transferase"/>
    <property type="match status" value="1"/>
</dbReference>
<reference evidence="11 12" key="1">
    <citation type="journal article" date="2017" name="BMC Microbiol.">
        <title>Comparative genomics of Enterococcus spp. isolated from bovine feces.</title>
        <authorList>
            <person name="Beukers A.G."/>
            <person name="Zaheer R."/>
            <person name="Goji N."/>
            <person name="Amoako K.K."/>
            <person name="Chaves A.V."/>
            <person name="Ward M.P."/>
            <person name="McAllister T.A."/>
        </authorList>
    </citation>
    <scope>NUCLEOTIDE SEQUENCE [LARGE SCALE GENOMIC DNA]</scope>
    <source>
        <strain evidence="11 12">F1129D 143</strain>
    </source>
</reference>
<protein>
    <recommendedName>
        <fullName evidence="9">Phosphopantetheine adenylyltransferase</fullName>
        <ecNumber evidence="9">2.7.7.3</ecNumber>
    </recommendedName>
    <alternativeName>
        <fullName evidence="9">Dephospho-CoA pyrophosphorylase</fullName>
    </alternativeName>
    <alternativeName>
        <fullName evidence="9">Pantetheine-phosphate adenylyltransferase</fullName>
        <shortName evidence="9">PPAT</shortName>
    </alternativeName>
</protein>
<gene>
    <name evidence="9" type="primary">coaD</name>
    <name evidence="11" type="ORF">BH747_00170</name>
</gene>
<dbReference type="NCBIfam" id="TIGR01510">
    <property type="entry name" value="coaD_prev_kdtB"/>
    <property type="match status" value="1"/>
</dbReference>
<keyword evidence="6 9" id="KW-0460">Magnesium</keyword>
<dbReference type="HAMAP" id="MF_00151">
    <property type="entry name" value="PPAT_bact"/>
    <property type="match status" value="1"/>
</dbReference>
<comment type="catalytic activity">
    <reaction evidence="8 9">
        <text>(R)-4'-phosphopantetheine + ATP + H(+) = 3'-dephospho-CoA + diphosphate</text>
        <dbReference type="Rhea" id="RHEA:19801"/>
        <dbReference type="ChEBI" id="CHEBI:15378"/>
        <dbReference type="ChEBI" id="CHEBI:30616"/>
        <dbReference type="ChEBI" id="CHEBI:33019"/>
        <dbReference type="ChEBI" id="CHEBI:57328"/>
        <dbReference type="ChEBI" id="CHEBI:61723"/>
        <dbReference type="EC" id="2.7.7.3"/>
    </reaction>
</comment>
<dbReference type="InterPro" id="IPR014729">
    <property type="entry name" value="Rossmann-like_a/b/a_fold"/>
</dbReference>
<sequence>MKKALFPGSFDPLTNGHLDMIERAVKMFDEVIVGVFVNTSKKNLFTADEKVELITQSVQHLSNVKVIHQENQLTVETAKELNVKAIIRGIRSVKDFEYERDIAQMNHHLNQEVETIFLLAKAEYSHVSSSLLKEVLYFGGDVSVYLPPIINEALARKSETDGF</sequence>
<evidence type="ECO:0000259" key="10">
    <source>
        <dbReference type="Pfam" id="PF01467"/>
    </source>
</evidence>
<evidence type="ECO:0000256" key="8">
    <source>
        <dbReference type="ARBA" id="ARBA00029346"/>
    </source>
</evidence>
<dbReference type="Gene3D" id="3.40.50.620">
    <property type="entry name" value="HUPs"/>
    <property type="match status" value="1"/>
</dbReference>
<dbReference type="Pfam" id="PF01467">
    <property type="entry name" value="CTP_transf_like"/>
    <property type="match status" value="1"/>
</dbReference>
<dbReference type="GO" id="GO:0004595">
    <property type="term" value="F:pantetheine-phosphate adenylyltransferase activity"/>
    <property type="evidence" value="ECO:0007669"/>
    <property type="project" value="UniProtKB-UniRule"/>
</dbReference>
<dbReference type="RefSeq" id="WP_081181293.1">
    <property type="nucleotide sequence ID" value="NZ_MJEA01000001.1"/>
</dbReference>
<name>A0A1V8YF93_9ENTE</name>
<dbReference type="GO" id="GO:0005737">
    <property type="term" value="C:cytoplasm"/>
    <property type="evidence" value="ECO:0007669"/>
    <property type="project" value="UniProtKB-SubCell"/>
</dbReference>
<dbReference type="EC" id="2.7.7.3" evidence="9"/>
<dbReference type="CDD" id="cd02163">
    <property type="entry name" value="PPAT"/>
    <property type="match status" value="1"/>
</dbReference>
<feature type="binding site" evidence="9">
    <location>
        <position position="99"/>
    </location>
    <ligand>
        <name>ATP</name>
        <dbReference type="ChEBI" id="CHEBI:30616"/>
    </ligand>
</feature>
<feature type="binding site" evidence="9">
    <location>
        <position position="74"/>
    </location>
    <ligand>
        <name>substrate</name>
    </ligand>
</feature>
<evidence type="ECO:0000256" key="1">
    <source>
        <dbReference type="ARBA" id="ARBA00022490"/>
    </source>
</evidence>
<feature type="binding site" evidence="9">
    <location>
        <begin position="124"/>
        <end position="130"/>
    </location>
    <ligand>
        <name>ATP</name>
        <dbReference type="ChEBI" id="CHEBI:30616"/>
    </ligand>
</feature>
<keyword evidence="7 9" id="KW-0173">Coenzyme A biosynthesis</keyword>
<feature type="binding site" evidence="9">
    <location>
        <begin position="9"/>
        <end position="10"/>
    </location>
    <ligand>
        <name>ATP</name>
        <dbReference type="ChEBI" id="CHEBI:30616"/>
    </ligand>
</feature>
<dbReference type="EMBL" id="MJEA01000001">
    <property type="protein sequence ID" value="OQO71285.1"/>
    <property type="molecule type" value="Genomic_DNA"/>
</dbReference>
<comment type="pathway">
    <text evidence="9">Cofactor biosynthesis; coenzyme A biosynthesis; CoA from (R)-pantothenate: step 4/5.</text>
</comment>
<feature type="binding site" evidence="9">
    <location>
        <position position="41"/>
    </location>
    <ligand>
        <name>substrate</name>
    </ligand>
</feature>
<feature type="site" description="Transition state stabilizer" evidence="9">
    <location>
        <position position="17"/>
    </location>
</feature>
<feature type="binding site" evidence="9">
    <location>
        <position position="88"/>
    </location>
    <ligand>
        <name>substrate</name>
    </ligand>
</feature>
<dbReference type="GO" id="GO:0005524">
    <property type="term" value="F:ATP binding"/>
    <property type="evidence" value="ECO:0007669"/>
    <property type="project" value="UniProtKB-KW"/>
</dbReference>
<evidence type="ECO:0000313" key="11">
    <source>
        <dbReference type="EMBL" id="OQO71285.1"/>
    </source>
</evidence>
<dbReference type="STRING" id="112904.BH747_00170"/>
<comment type="function">
    <text evidence="9">Reversibly transfers an adenylyl group from ATP to 4'-phosphopantetheine, yielding dephospho-CoA (dPCoA) and pyrophosphate.</text>
</comment>
<evidence type="ECO:0000256" key="6">
    <source>
        <dbReference type="ARBA" id="ARBA00022842"/>
    </source>
</evidence>
<dbReference type="OrthoDB" id="9806661at2"/>
<accession>A0A1V8YF93</accession>
<evidence type="ECO:0000256" key="4">
    <source>
        <dbReference type="ARBA" id="ARBA00022741"/>
    </source>
</evidence>
<dbReference type="PANTHER" id="PTHR21342">
    <property type="entry name" value="PHOSPHOPANTETHEINE ADENYLYLTRANSFERASE"/>
    <property type="match status" value="1"/>
</dbReference>
<evidence type="ECO:0000256" key="3">
    <source>
        <dbReference type="ARBA" id="ARBA00022695"/>
    </source>
</evidence>
<keyword evidence="3 9" id="KW-0548">Nucleotidyltransferase</keyword>
<evidence type="ECO:0000256" key="7">
    <source>
        <dbReference type="ARBA" id="ARBA00022993"/>
    </source>
</evidence>
<evidence type="ECO:0000256" key="2">
    <source>
        <dbReference type="ARBA" id="ARBA00022679"/>
    </source>
</evidence>
<dbReference type="GO" id="GO:0015937">
    <property type="term" value="P:coenzyme A biosynthetic process"/>
    <property type="evidence" value="ECO:0007669"/>
    <property type="project" value="UniProtKB-UniRule"/>
</dbReference>
<keyword evidence="5 9" id="KW-0067">ATP-binding</keyword>
<dbReference type="NCBIfam" id="TIGR00125">
    <property type="entry name" value="cyt_tran_rel"/>
    <property type="match status" value="1"/>
</dbReference>
<feature type="domain" description="Cytidyltransferase-like" evidence="10">
    <location>
        <begin position="5"/>
        <end position="134"/>
    </location>
</feature>
<dbReference type="Proteomes" id="UP000192477">
    <property type="component" value="Unassembled WGS sequence"/>
</dbReference>
<evidence type="ECO:0000313" key="12">
    <source>
        <dbReference type="Proteomes" id="UP000192477"/>
    </source>
</evidence>
<feature type="binding site" evidence="9">
    <location>
        <position position="9"/>
    </location>
    <ligand>
        <name>substrate</name>
    </ligand>
</feature>
<evidence type="ECO:0000256" key="9">
    <source>
        <dbReference type="HAMAP-Rule" id="MF_00151"/>
    </source>
</evidence>
<dbReference type="AlphaFoldDB" id="A0A1V8YF93"/>
<dbReference type="PRINTS" id="PR01020">
    <property type="entry name" value="LPSBIOSNTHSS"/>
</dbReference>
<comment type="subcellular location">
    <subcellularLocation>
        <location evidence="9">Cytoplasm</location>
    </subcellularLocation>
</comment>
<dbReference type="UniPathway" id="UPA00241">
    <property type="reaction ID" value="UER00355"/>
</dbReference>
<organism evidence="11 12">
    <name type="scientific">Enterococcus villorum</name>
    <dbReference type="NCBI Taxonomy" id="112904"/>
    <lineage>
        <taxon>Bacteria</taxon>
        <taxon>Bacillati</taxon>
        <taxon>Bacillota</taxon>
        <taxon>Bacilli</taxon>
        <taxon>Lactobacillales</taxon>
        <taxon>Enterococcaceae</taxon>
        <taxon>Enterococcus</taxon>
    </lineage>
</organism>
<dbReference type="PANTHER" id="PTHR21342:SF1">
    <property type="entry name" value="PHOSPHOPANTETHEINE ADENYLYLTRANSFERASE"/>
    <property type="match status" value="1"/>
</dbReference>
<comment type="subunit">
    <text evidence="9">Homohexamer.</text>
</comment>
<proteinExistence type="inferred from homology"/>